<organism evidence="1 2">
    <name type="scientific">Helianthus annuus</name>
    <name type="common">Common sunflower</name>
    <dbReference type="NCBI Taxonomy" id="4232"/>
    <lineage>
        <taxon>Eukaryota</taxon>
        <taxon>Viridiplantae</taxon>
        <taxon>Streptophyta</taxon>
        <taxon>Embryophyta</taxon>
        <taxon>Tracheophyta</taxon>
        <taxon>Spermatophyta</taxon>
        <taxon>Magnoliopsida</taxon>
        <taxon>eudicotyledons</taxon>
        <taxon>Gunneridae</taxon>
        <taxon>Pentapetalae</taxon>
        <taxon>asterids</taxon>
        <taxon>campanulids</taxon>
        <taxon>Asterales</taxon>
        <taxon>Asteraceae</taxon>
        <taxon>Asteroideae</taxon>
        <taxon>Heliantheae alliance</taxon>
        <taxon>Heliantheae</taxon>
        <taxon>Helianthus</taxon>
    </lineage>
</organism>
<dbReference type="AlphaFoldDB" id="A0A9K3JQP3"/>
<dbReference type="Proteomes" id="UP000215914">
    <property type="component" value="Unassembled WGS sequence"/>
</dbReference>
<evidence type="ECO:0000313" key="2">
    <source>
        <dbReference type="Proteomes" id="UP000215914"/>
    </source>
</evidence>
<reference evidence="1" key="1">
    <citation type="journal article" date="2017" name="Nature">
        <title>The sunflower genome provides insights into oil metabolism, flowering and Asterid evolution.</title>
        <authorList>
            <person name="Badouin H."/>
            <person name="Gouzy J."/>
            <person name="Grassa C.J."/>
            <person name="Murat F."/>
            <person name="Staton S.E."/>
            <person name="Cottret L."/>
            <person name="Lelandais-Briere C."/>
            <person name="Owens G.L."/>
            <person name="Carrere S."/>
            <person name="Mayjonade B."/>
            <person name="Legrand L."/>
            <person name="Gill N."/>
            <person name="Kane N.C."/>
            <person name="Bowers J.E."/>
            <person name="Hubner S."/>
            <person name="Bellec A."/>
            <person name="Berard A."/>
            <person name="Berges H."/>
            <person name="Blanchet N."/>
            <person name="Boniface M.C."/>
            <person name="Brunel D."/>
            <person name="Catrice O."/>
            <person name="Chaidir N."/>
            <person name="Claudel C."/>
            <person name="Donnadieu C."/>
            <person name="Faraut T."/>
            <person name="Fievet G."/>
            <person name="Helmstetter N."/>
            <person name="King M."/>
            <person name="Knapp S.J."/>
            <person name="Lai Z."/>
            <person name="Le Paslier M.C."/>
            <person name="Lippi Y."/>
            <person name="Lorenzon L."/>
            <person name="Mandel J.R."/>
            <person name="Marage G."/>
            <person name="Marchand G."/>
            <person name="Marquand E."/>
            <person name="Bret-Mestries E."/>
            <person name="Morien E."/>
            <person name="Nambeesan S."/>
            <person name="Nguyen T."/>
            <person name="Pegot-Espagnet P."/>
            <person name="Pouilly N."/>
            <person name="Raftis F."/>
            <person name="Sallet E."/>
            <person name="Schiex T."/>
            <person name="Thomas J."/>
            <person name="Vandecasteele C."/>
            <person name="Vares D."/>
            <person name="Vear F."/>
            <person name="Vautrin S."/>
            <person name="Crespi M."/>
            <person name="Mangin B."/>
            <person name="Burke J.M."/>
            <person name="Salse J."/>
            <person name="Munos S."/>
            <person name="Vincourt P."/>
            <person name="Rieseberg L.H."/>
            <person name="Langlade N.B."/>
        </authorList>
    </citation>
    <scope>NUCLEOTIDE SEQUENCE</scope>
    <source>
        <tissue evidence="1">Leaves</tissue>
    </source>
</reference>
<keyword evidence="2" id="KW-1185">Reference proteome</keyword>
<proteinExistence type="predicted"/>
<evidence type="ECO:0000313" key="1">
    <source>
        <dbReference type="EMBL" id="KAF5819599.1"/>
    </source>
</evidence>
<sequence length="62" mass="7144">MPEEMGDKVKSVVCGIYVVKLGKVHFWLISVNLFGCFDKRRNVHGFGFTCVLKSFFSQYFCT</sequence>
<protein>
    <submittedName>
        <fullName evidence="1">Uncharacterized protein</fullName>
    </submittedName>
</protein>
<name>A0A9K3JQP3_HELAN</name>
<comment type="caution">
    <text evidence="1">The sequence shown here is derived from an EMBL/GenBank/DDBJ whole genome shotgun (WGS) entry which is preliminary data.</text>
</comment>
<dbReference type="EMBL" id="MNCJ02000317">
    <property type="protein sequence ID" value="KAF5819599.1"/>
    <property type="molecule type" value="Genomic_DNA"/>
</dbReference>
<accession>A0A9K3JQP3</accession>
<reference evidence="1" key="2">
    <citation type="submission" date="2020-06" db="EMBL/GenBank/DDBJ databases">
        <title>Helianthus annuus Genome sequencing and assembly Release 2.</title>
        <authorList>
            <person name="Gouzy J."/>
            <person name="Langlade N."/>
            <person name="Munos S."/>
        </authorList>
    </citation>
    <scope>NUCLEOTIDE SEQUENCE</scope>
    <source>
        <tissue evidence="1">Leaves</tissue>
    </source>
</reference>
<gene>
    <name evidence="1" type="ORF">HanXRQr2_Chr02g0079451</name>
</gene>
<dbReference type="Gramene" id="mRNA:HanXRQr2_Chr02g0079451">
    <property type="protein sequence ID" value="CDS:HanXRQr2_Chr02g0079451.1"/>
    <property type="gene ID" value="HanXRQr2_Chr02g0079451"/>
</dbReference>